<dbReference type="EMBL" id="QMFY01000001">
    <property type="protein sequence ID" value="RAW03280.1"/>
    <property type="molecule type" value="Genomic_DNA"/>
</dbReference>
<comment type="caution">
    <text evidence="3">The sequence shown here is derived from an EMBL/GenBank/DDBJ whole genome shotgun (WGS) entry which is preliminary data.</text>
</comment>
<gene>
    <name evidence="3" type="ORF">DQQ10_04135</name>
</gene>
<dbReference type="SUPFAM" id="SSF54909">
    <property type="entry name" value="Dimeric alpha+beta barrel"/>
    <property type="match status" value="1"/>
</dbReference>
<protein>
    <recommendedName>
        <fullName evidence="2">YCII-related domain-containing protein</fullName>
    </recommendedName>
</protein>
<dbReference type="InterPro" id="IPR005545">
    <property type="entry name" value="YCII"/>
</dbReference>
<dbReference type="InterPro" id="IPR011008">
    <property type="entry name" value="Dimeric_a/b-barrel"/>
</dbReference>
<dbReference type="RefSeq" id="WP_112745495.1">
    <property type="nucleotide sequence ID" value="NZ_QMFY01000001.1"/>
</dbReference>
<dbReference type="PANTHER" id="PTHR37828">
    <property type="entry name" value="GSR2449 PROTEIN"/>
    <property type="match status" value="1"/>
</dbReference>
<comment type="similarity">
    <text evidence="1">Belongs to the YciI family.</text>
</comment>
<evidence type="ECO:0000259" key="2">
    <source>
        <dbReference type="Pfam" id="PF03795"/>
    </source>
</evidence>
<feature type="domain" description="YCII-related" evidence="2">
    <location>
        <begin position="26"/>
        <end position="107"/>
    </location>
</feature>
<accession>A0A364Y8L1</accession>
<evidence type="ECO:0000256" key="1">
    <source>
        <dbReference type="ARBA" id="ARBA00007689"/>
    </source>
</evidence>
<organism evidence="3 4">
    <name type="scientific">Pseudochryseolinea flava</name>
    <dbReference type="NCBI Taxonomy" id="2059302"/>
    <lineage>
        <taxon>Bacteria</taxon>
        <taxon>Pseudomonadati</taxon>
        <taxon>Bacteroidota</taxon>
        <taxon>Cytophagia</taxon>
        <taxon>Cytophagales</taxon>
        <taxon>Fulvivirgaceae</taxon>
        <taxon>Pseudochryseolinea</taxon>
    </lineage>
</organism>
<dbReference type="Pfam" id="PF03795">
    <property type="entry name" value="YCII"/>
    <property type="match status" value="1"/>
</dbReference>
<keyword evidence="4" id="KW-1185">Reference proteome</keyword>
<proteinExistence type="inferred from homology"/>
<reference evidence="3 4" key="1">
    <citation type="submission" date="2018-06" db="EMBL/GenBank/DDBJ databases">
        <title>Chryseolinea flavus sp. nov., a member of the phylum Bacteroidetes isolated from soil.</title>
        <authorList>
            <person name="Li Y."/>
            <person name="Wang J."/>
        </authorList>
    </citation>
    <scope>NUCLEOTIDE SEQUENCE [LARGE SCALE GENOMIC DNA]</scope>
    <source>
        <strain evidence="3 4">SDU1-6</strain>
    </source>
</reference>
<evidence type="ECO:0000313" key="3">
    <source>
        <dbReference type="EMBL" id="RAW03280.1"/>
    </source>
</evidence>
<dbReference type="Proteomes" id="UP000251889">
    <property type="component" value="Unassembled WGS sequence"/>
</dbReference>
<name>A0A364Y8L1_9BACT</name>
<dbReference type="Gene3D" id="3.30.70.1060">
    <property type="entry name" value="Dimeric alpha+beta barrel"/>
    <property type="match status" value="1"/>
</dbReference>
<sequence>MRLLLVFTFCLIGVISYGQKNQYVFVFLNHKPDAVKLSKEESDKIMKGHMDNINRLAKEGKLIAAGPFEGGGGIFVLDTKSVEDGTAWLSTDPGVQANRWNVEVLPFYVRHGSICLAKEPYEMVTYNFVRFKPTVTKSTAPDYPEIFAKHDDYLKEIKSTGSVLIDGTFGDHEGGIVVINGDLQREVIEHDPGVQEGLFTVDIKKLWIAKGAFCEK</sequence>
<dbReference type="AlphaFoldDB" id="A0A364Y8L1"/>
<dbReference type="OrthoDB" id="8481699at2"/>
<dbReference type="PANTHER" id="PTHR37828:SF1">
    <property type="entry name" value="YCII-RELATED DOMAIN-CONTAINING PROTEIN"/>
    <property type="match status" value="1"/>
</dbReference>
<evidence type="ECO:0000313" key="4">
    <source>
        <dbReference type="Proteomes" id="UP000251889"/>
    </source>
</evidence>